<organism evidence="1">
    <name type="scientific">marine sediment metagenome</name>
    <dbReference type="NCBI Taxonomy" id="412755"/>
    <lineage>
        <taxon>unclassified sequences</taxon>
        <taxon>metagenomes</taxon>
        <taxon>ecological metagenomes</taxon>
    </lineage>
</organism>
<reference evidence="1" key="1">
    <citation type="journal article" date="2014" name="Front. Microbiol.">
        <title>High frequency of phylogenetically diverse reductive dehalogenase-homologous genes in deep subseafloor sedimentary metagenomes.</title>
        <authorList>
            <person name="Kawai M."/>
            <person name="Futagami T."/>
            <person name="Toyoda A."/>
            <person name="Takaki Y."/>
            <person name="Nishi S."/>
            <person name="Hori S."/>
            <person name="Arai W."/>
            <person name="Tsubouchi T."/>
            <person name="Morono Y."/>
            <person name="Uchiyama I."/>
            <person name="Ito T."/>
            <person name="Fujiyama A."/>
            <person name="Inagaki F."/>
            <person name="Takami H."/>
        </authorList>
    </citation>
    <scope>NUCLEOTIDE SEQUENCE</scope>
    <source>
        <strain evidence="1">Expedition CK06-06</strain>
    </source>
</reference>
<gene>
    <name evidence="1" type="ORF">S01H1_60341</name>
</gene>
<evidence type="ECO:0000313" key="1">
    <source>
        <dbReference type="EMBL" id="GAG19871.1"/>
    </source>
</evidence>
<name>X0X4E0_9ZZZZ</name>
<dbReference type="AlphaFoldDB" id="X0X4E0"/>
<feature type="non-terminal residue" evidence="1">
    <location>
        <position position="254"/>
    </location>
</feature>
<accession>X0X4E0</accession>
<protein>
    <submittedName>
        <fullName evidence="1">Uncharacterized protein</fullName>
    </submittedName>
</protein>
<dbReference type="EMBL" id="BARS01039521">
    <property type="protein sequence ID" value="GAG19871.1"/>
    <property type="molecule type" value="Genomic_DNA"/>
</dbReference>
<proteinExistence type="predicted"/>
<comment type="caution">
    <text evidence="1">The sequence shown here is derived from an EMBL/GenBank/DDBJ whole genome shotgun (WGS) entry which is preliminary data.</text>
</comment>
<feature type="non-terminal residue" evidence="1">
    <location>
        <position position="1"/>
    </location>
</feature>
<sequence>RPSGAGRGPLYNARRSVRDSVASLRDSIENAWVKPVKVDLKKLQKSAAGLGGGTIEQRQQRFEAMASGIRGNARSIAARSNELGKSTAAEMRALAAAVSIPLGQTGFSCYDPTLAQRLTQAANQADQPIKLNLREATFNEGPAGVANAIKHLWQNIGAYLSSLANYIVSGGKTTGDADSTGGTPIDGRSLIALLATIGVDLGLLALTALNPPSIAPLRRDAMARSQAQIPHLTGTVIRQIAGAIETAIARAPGA</sequence>